<dbReference type="Proteomes" id="UP001274321">
    <property type="component" value="Unassembled WGS sequence"/>
</dbReference>
<evidence type="ECO:0000256" key="9">
    <source>
        <dbReference type="ARBA" id="ARBA00031501"/>
    </source>
</evidence>
<feature type="domain" description="Glycosyl hydrolase family 13 catalytic" evidence="11">
    <location>
        <begin position="716"/>
        <end position="1196"/>
    </location>
</feature>
<dbReference type="NCBIfam" id="NF011077">
    <property type="entry name" value="PRK14507.1"/>
    <property type="match status" value="1"/>
</dbReference>
<proteinExistence type="inferred from homology"/>
<comment type="similarity">
    <text evidence="2 10">Belongs to the disproportionating enzyme family.</text>
</comment>
<dbReference type="Pfam" id="PF02446">
    <property type="entry name" value="Glyco_hydro_77"/>
    <property type="match status" value="1"/>
</dbReference>
<dbReference type="EMBL" id="JAXAFJ010000001">
    <property type="protein sequence ID" value="MDX6804533.1"/>
    <property type="molecule type" value="Genomic_DNA"/>
</dbReference>
<evidence type="ECO:0000313" key="13">
    <source>
        <dbReference type="Proteomes" id="UP001274321"/>
    </source>
</evidence>
<name>A0ABU4RI80_9HYPH</name>
<dbReference type="NCBIfam" id="TIGR00217">
    <property type="entry name" value="malQ"/>
    <property type="match status" value="1"/>
</dbReference>
<evidence type="ECO:0000256" key="4">
    <source>
        <dbReference type="ARBA" id="ARBA00020295"/>
    </source>
</evidence>
<reference evidence="12 13" key="1">
    <citation type="submission" date="2023-11" db="EMBL/GenBank/DDBJ databases">
        <authorList>
            <person name="Bao R."/>
        </authorList>
    </citation>
    <scope>NUCLEOTIDE SEQUENCE [LARGE SCALE GENOMIC DNA]</scope>
    <source>
        <strain evidence="12 13">PJ23</strain>
    </source>
</reference>
<evidence type="ECO:0000256" key="5">
    <source>
        <dbReference type="ARBA" id="ARBA00022676"/>
    </source>
</evidence>
<dbReference type="Gene3D" id="3.30.1590.10">
    <property type="entry name" value="Maltooligosyl trehalose synthase, domain 2"/>
    <property type="match status" value="1"/>
</dbReference>
<keyword evidence="7 10" id="KW-0119">Carbohydrate metabolism</keyword>
<dbReference type="CDD" id="cd11336">
    <property type="entry name" value="AmyAc_MTSase"/>
    <property type="match status" value="1"/>
</dbReference>
<keyword evidence="13" id="KW-1185">Reference proteome</keyword>
<dbReference type="SMART" id="SM00642">
    <property type="entry name" value="Aamy"/>
    <property type="match status" value="1"/>
</dbReference>
<dbReference type="InterPro" id="IPR003385">
    <property type="entry name" value="Glyco_hydro_77"/>
</dbReference>
<dbReference type="Pfam" id="PF21226">
    <property type="entry name" value="MalQ_N"/>
    <property type="match status" value="1"/>
</dbReference>
<dbReference type="InterPro" id="IPR017853">
    <property type="entry name" value="GH"/>
</dbReference>
<evidence type="ECO:0000313" key="12">
    <source>
        <dbReference type="EMBL" id="MDX6804533.1"/>
    </source>
</evidence>
<evidence type="ECO:0000256" key="10">
    <source>
        <dbReference type="RuleBase" id="RU361207"/>
    </source>
</evidence>
<dbReference type="PANTHER" id="PTHR32438">
    <property type="entry name" value="4-ALPHA-GLUCANOTRANSFERASE DPE1, CHLOROPLASTIC/AMYLOPLASTIC"/>
    <property type="match status" value="1"/>
</dbReference>
<dbReference type="NCBIfam" id="TIGR02401">
    <property type="entry name" value="trehalose_TreY"/>
    <property type="match status" value="1"/>
</dbReference>
<dbReference type="Pfam" id="PF00128">
    <property type="entry name" value="Alpha-amylase"/>
    <property type="match status" value="1"/>
</dbReference>
<evidence type="ECO:0000256" key="2">
    <source>
        <dbReference type="ARBA" id="ARBA00005684"/>
    </source>
</evidence>
<dbReference type="InterPro" id="IPR012767">
    <property type="entry name" value="Trehalose_TreY"/>
</dbReference>
<accession>A0ABU4RI80</accession>
<evidence type="ECO:0000259" key="11">
    <source>
        <dbReference type="SMART" id="SM00642"/>
    </source>
</evidence>
<dbReference type="EC" id="2.4.1.25" evidence="3 10"/>
<dbReference type="RefSeq" id="WP_319842660.1">
    <property type="nucleotide sequence ID" value="NZ_JAXAFJ010000001.1"/>
</dbReference>
<dbReference type="InterPro" id="IPR006047">
    <property type="entry name" value="GH13_cat_dom"/>
</dbReference>
<organism evidence="12 13">
    <name type="scientific">Terrihabitans rhizophilus</name>
    <dbReference type="NCBI Taxonomy" id="3092662"/>
    <lineage>
        <taxon>Bacteria</taxon>
        <taxon>Pseudomonadati</taxon>
        <taxon>Pseudomonadota</taxon>
        <taxon>Alphaproteobacteria</taxon>
        <taxon>Hyphomicrobiales</taxon>
        <taxon>Terrihabitans</taxon>
    </lineage>
</organism>
<evidence type="ECO:0000256" key="1">
    <source>
        <dbReference type="ARBA" id="ARBA00000439"/>
    </source>
</evidence>
<keyword evidence="5 10" id="KW-0328">Glycosyltransferase</keyword>
<dbReference type="Gene3D" id="3.20.20.80">
    <property type="entry name" value="Glycosidases"/>
    <property type="match status" value="4"/>
</dbReference>
<comment type="catalytic activity">
    <reaction evidence="1 10">
        <text>Transfers a segment of a (1-&gt;4)-alpha-D-glucan to a new position in an acceptor, which may be glucose or a (1-&gt;4)-alpha-D-glucan.</text>
        <dbReference type="EC" id="2.4.1.25"/>
    </reaction>
</comment>
<evidence type="ECO:0000256" key="3">
    <source>
        <dbReference type="ARBA" id="ARBA00012560"/>
    </source>
</evidence>
<evidence type="ECO:0000256" key="7">
    <source>
        <dbReference type="ARBA" id="ARBA00023277"/>
    </source>
</evidence>
<protein>
    <recommendedName>
        <fullName evidence="4 10">4-alpha-glucanotransferase</fullName>
        <ecNumber evidence="3 10">2.4.1.25</ecNumber>
    </recommendedName>
    <alternativeName>
        <fullName evidence="8 10">Amylomaltase</fullName>
    </alternativeName>
    <alternativeName>
        <fullName evidence="9 10">Disproportionating enzyme</fullName>
    </alternativeName>
</protein>
<evidence type="ECO:0000256" key="6">
    <source>
        <dbReference type="ARBA" id="ARBA00022679"/>
    </source>
</evidence>
<dbReference type="SUPFAM" id="SSF51445">
    <property type="entry name" value="(Trans)glycosidases"/>
    <property type="match status" value="2"/>
</dbReference>
<keyword evidence="6 10" id="KW-0808">Transferase</keyword>
<comment type="caution">
    <text evidence="12">The sequence shown here is derived from an EMBL/GenBank/DDBJ whole genome shotgun (WGS) entry which is preliminary data.</text>
</comment>
<dbReference type="PANTHER" id="PTHR32438:SF5">
    <property type="entry name" value="4-ALPHA-GLUCANOTRANSFERASE DPE1, CHLOROPLASTIC_AMYLOPLASTIC"/>
    <property type="match status" value="1"/>
</dbReference>
<keyword evidence="12" id="KW-0413">Isomerase</keyword>
<dbReference type="GO" id="GO:0047470">
    <property type="term" value="F:(1,4)-alpha-D-glucan 1-alpha-D-glucosylmutase activity"/>
    <property type="evidence" value="ECO:0007669"/>
    <property type="project" value="UniProtKB-EC"/>
</dbReference>
<dbReference type="GO" id="GO:0004134">
    <property type="term" value="F:4-alpha-glucanotransferase activity"/>
    <property type="evidence" value="ECO:0007669"/>
    <property type="project" value="UniProtKB-EC"/>
</dbReference>
<evidence type="ECO:0000256" key="8">
    <source>
        <dbReference type="ARBA" id="ARBA00031423"/>
    </source>
</evidence>
<dbReference type="InterPro" id="IPR048458">
    <property type="entry name" value="MalQ_N"/>
</dbReference>
<gene>
    <name evidence="12" type="ORF">SCD90_00520</name>
</gene>
<sequence>MSQQDRLIERLADLVGLAASYRDQNDREVTTSSDARRKVLHGLGFDTGSVEAMEQAVAEVDAMRNGPVAPLICITAGRKSRVTLNAAGSASWSVVPEDGGKAVADGQATGTIDLPILEAGYYRLEVRTADADLTATVICAPDTCWSPDAIEEGGRSWGVSAQVYGLRSARNMGIGDYTDVADAAAGAAALGADFLGLSPLHALFPTDRAKISPYSPSSRLFLESLFLDPAAIDGFAGSEAERLYKSDEVQQKLEALHSATLVDHSAVWELKRPMIEALYADFRRKGDVSAFEAFRRESGEALHAHALFEALSEHFREQGLFWSGEWPEDFRRADSDAVNAFAKQNSDRVDFHAWVQWQCDLQVGRAAELAAHGGMSIGLYRDLAVGGDRGGSEYWSHPERFVAGLSVGAPPDPLGPQGQNWGLPPFDPLALERQGLAAFRALVTANMRHAGAIRIDHAFQLQRLFLIPEGATAAEGAYVSYPFEAMLAVLKLESHRNRCLVIAEDLGTGPKGFSDAIMEAGLLSYRVLFFERDGDQFKLPESYPHCALSVFTTHDLPTLRGWWRGLDIDLRQTLGVFDQQSSENERANRTREIASFCQTLVSEGLLDDATPPAEPPLDAIIRFLACTRSALTAIQFEDAAGELNQANLPGLDQGHPNWRRRLSADVTDLVAPGGQLARWAAIMSEEGRSTRRSNAGLAAPPPRATYRLQFHKDFTFADAEKIVPYLAKLGISHVYASPILQARPGSTHGYDIVNHDVINPELGGEEAFLRLSSVIKEHGLGFILDIVPNHMGVGGADNPAWLSVLEWGELSPVGDTFDVDWQRLGAGGKMVIPFLGNRYGDAMLGGELKLQFDAAEGTFSVWHYEHRFPICPLDYSALIDRALAALPEDHAESRAELLNVAERLRAMAGETEPERRADFPAEAEALKKRIAAVASAKPDVTQAIERAVSLINGVQGEPESFGGLHRLLEQQNYRLAHWRVAASDINYRRFFDINSLGGIRVEKPDVFRRAHELIFRLVAEGHIQGLRIDHIDGLADPGGYARALQNAVGPGFYVLVEKILEPGEKLRPWPIAGTTGYEVLNQIDGVLVAKENGARFENIYRDMSDLEGGYGSMLRAAKHEVIENSFASELEVLVSDLKRIADVDPRTRDYTVHALRRAAAEIVARFPVYRTYIGPDGEVEEADHELLEWTVSRAKRWSLLPDRSVHDFILAAITGTIDTEGPGRPSARDIARFRRRFQQLTGPVMAKSLEDTLFYRYARLISLNEVGGDPDHFGIDVAAFHEANVERARNWPGSMIATATHDTKRGEDARARLTALSEMPDEWARILDLWREIAGEVLDKVEGADAPDGNDQLMFLQTLLGSWPLELLEEDNDKELASFRERIKAYAEKAMREAKRFTSWVNNDEEYERAVASFLDQILAPGSRFLREFRPIAANLAEYGYLNGLIRTALKLTIPGVPDTYQGTEFWDFSLVDPDNRRPVDYKALEKALAAGDDPQAMISDWRSGRVKQFVTARLLGDRAAEPLVYAQGDYEPLAAAGEKADHLLAFTRTYGDQNIFVAVPRLVATLGGESALPPAADAWGDTQIRLPEGTWRDLFTGAELTGPGDVRAGELFAGFPVAVLRKVS</sequence>